<reference evidence="2 4" key="1">
    <citation type="journal article" date="2019" name="Sci. Rep.">
        <title>Orb-weaving spider Araneus ventricosus genome elucidates the spidroin gene catalogue.</title>
        <authorList>
            <person name="Kono N."/>
            <person name="Nakamura H."/>
            <person name="Ohtoshi R."/>
            <person name="Moran D.A.P."/>
            <person name="Shinohara A."/>
            <person name="Yoshida Y."/>
            <person name="Fujiwara M."/>
            <person name="Mori M."/>
            <person name="Tomita M."/>
            <person name="Arakawa K."/>
        </authorList>
    </citation>
    <scope>NUCLEOTIDE SEQUENCE [LARGE SCALE GENOMIC DNA]</scope>
</reference>
<dbReference type="EMBL" id="BGPR01069788">
    <property type="protein sequence ID" value="GBO43383.1"/>
    <property type="molecule type" value="Genomic_DNA"/>
</dbReference>
<evidence type="ECO:0000313" key="3">
    <source>
        <dbReference type="EMBL" id="GBO43387.1"/>
    </source>
</evidence>
<protein>
    <submittedName>
        <fullName evidence="2">Uncharacterized protein</fullName>
    </submittedName>
</protein>
<name>A0A4Y2X1G2_ARAVE</name>
<dbReference type="EMBL" id="BGPR01069792">
    <property type="protein sequence ID" value="GBO43387.1"/>
    <property type="molecule type" value="Genomic_DNA"/>
</dbReference>
<dbReference type="AlphaFoldDB" id="A0A4Y2X1G2"/>
<proteinExistence type="predicted"/>
<gene>
    <name evidence="2" type="ORF">AVEN_127229_1</name>
    <name evidence="3" type="ORF">AVEN_176698_1</name>
</gene>
<sequence length="201" mass="22693">MPSLKHLLLLGPGSKPESSKQPPCMWAWCTLRLASWVKRPPAGVGRSYGESSRDFFVTTYPAGKGYKCRPTQRGINLFGVLFALQVGQLLEAERYSKVKKIHNTVWLGRNKEYNFRGGGDVVVQMRRATPEPPHSSPDILTTPTKDARQQIPPPAGPHTRQTDPQWNRDWNSGLSDAKLRTYRKIIAALYKDRAFLQNMSC</sequence>
<evidence type="ECO:0000313" key="2">
    <source>
        <dbReference type="EMBL" id="GBO43383.1"/>
    </source>
</evidence>
<organism evidence="2 4">
    <name type="scientific">Araneus ventricosus</name>
    <name type="common">Orbweaver spider</name>
    <name type="synonym">Epeira ventricosa</name>
    <dbReference type="NCBI Taxonomy" id="182803"/>
    <lineage>
        <taxon>Eukaryota</taxon>
        <taxon>Metazoa</taxon>
        <taxon>Ecdysozoa</taxon>
        <taxon>Arthropoda</taxon>
        <taxon>Chelicerata</taxon>
        <taxon>Arachnida</taxon>
        <taxon>Araneae</taxon>
        <taxon>Araneomorphae</taxon>
        <taxon>Entelegynae</taxon>
        <taxon>Araneoidea</taxon>
        <taxon>Araneidae</taxon>
        <taxon>Araneus</taxon>
    </lineage>
</organism>
<comment type="caution">
    <text evidence="2">The sequence shown here is derived from an EMBL/GenBank/DDBJ whole genome shotgun (WGS) entry which is preliminary data.</text>
</comment>
<accession>A0A4Y2X1G2</accession>
<evidence type="ECO:0000313" key="4">
    <source>
        <dbReference type="Proteomes" id="UP000499080"/>
    </source>
</evidence>
<feature type="region of interest" description="Disordered" evidence="1">
    <location>
        <begin position="128"/>
        <end position="170"/>
    </location>
</feature>
<keyword evidence="4" id="KW-1185">Reference proteome</keyword>
<evidence type="ECO:0000256" key="1">
    <source>
        <dbReference type="SAM" id="MobiDB-lite"/>
    </source>
</evidence>
<dbReference type="Proteomes" id="UP000499080">
    <property type="component" value="Unassembled WGS sequence"/>
</dbReference>